<accession>A0ABT5JCI0</accession>
<dbReference type="Pfam" id="PF10109">
    <property type="entry name" value="Phage_TAC_7"/>
    <property type="match status" value="1"/>
</dbReference>
<dbReference type="InterPro" id="IPR019289">
    <property type="entry name" value="Phage_tail_E/E"/>
</dbReference>
<feature type="compositionally biased region" description="Low complexity" evidence="1">
    <location>
        <begin position="31"/>
        <end position="53"/>
    </location>
</feature>
<dbReference type="EMBL" id="JAQQLI010000026">
    <property type="protein sequence ID" value="MDC7787374.1"/>
    <property type="molecule type" value="Genomic_DNA"/>
</dbReference>
<organism evidence="2 3">
    <name type="scientific">Rhodoplanes tepidamans</name>
    <name type="common">Rhodoplanes cryptolactis</name>
    <dbReference type="NCBI Taxonomy" id="200616"/>
    <lineage>
        <taxon>Bacteria</taxon>
        <taxon>Pseudomonadati</taxon>
        <taxon>Pseudomonadota</taxon>
        <taxon>Alphaproteobacteria</taxon>
        <taxon>Hyphomicrobiales</taxon>
        <taxon>Nitrobacteraceae</taxon>
        <taxon>Rhodoplanes</taxon>
    </lineage>
</organism>
<comment type="caution">
    <text evidence="2">The sequence shown here is derived from an EMBL/GenBank/DDBJ whole genome shotgun (WGS) entry which is preliminary data.</text>
</comment>
<evidence type="ECO:0000313" key="3">
    <source>
        <dbReference type="Proteomes" id="UP001165652"/>
    </source>
</evidence>
<dbReference type="RefSeq" id="WP_272778214.1">
    <property type="nucleotide sequence ID" value="NZ_JAQQLI010000026.1"/>
</dbReference>
<evidence type="ECO:0000313" key="2">
    <source>
        <dbReference type="EMBL" id="MDC7787374.1"/>
    </source>
</evidence>
<name>A0ABT5JCI0_RHOTP</name>
<proteinExistence type="predicted"/>
<reference evidence="2" key="2">
    <citation type="submission" date="2023-02" db="EMBL/GenBank/DDBJ databases">
        <authorList>
            <person name="Rayyan A."/>
            <person name="Meyer T."/>
            <person name="Kyndt J.A."/>
        </authorList>
    </citation>
    <scope>NUCLEOTIDE SEQUENCE</scope>
    <source>
        <strain evidence="2">DSM 9987</strain>
    </source>
</reference>
<sequence>MSDDLPSPIDVERSLTPVAPPPGSPDHARRSGASAPAGAAPATQTPAPAAARPLPAERLAFKGRAREEVIALDWPFERDGNVVETITVRRLTVAEVAEVVDSGALAEHGLWAVWAAQAGLTVGELRGLDEDDGGRVTEACNRFLPRVFAATLAGTADAATSSGPTSATGAPMSGS</sequence>
<feature type="region of interest" description="Disordered" evidence="1">
    <location>
        <begin position="1"/>
        <end position="53"/>
    </location>
</feature>
<protein>
    <submittedName>
        <fullName evidence="2">Phage tail assembly protein</fullName>
    </submittedName>
</protein>
<keyword evidence="3" id="KW-1185">Reference proteome</keyword>
<dbReference type="Proteomes" id="UP001165652">
    <property type="component" value="Unassembled WGS sequence"/>
</dbReference>
<evidence type="ECO:0000256" key="1">
    <source>
        <dbReference type="SAM" id="MobiDB-lite"/>
    </source>
</evidence>
<reference evidence="2" key="1">
    <citation type="journal article" date="2023" name="Microbiol Resour">
        <title>Genome Sequences of Rhodoplanes serenus and Two Thermotolerant Strains, Rhodoplanes tepidamans and 'Rhodoplanes cryptolactis,' Further Refine the Genus.</title>
        <authorList>
            <person name="Rayyan A.A."/>
            <person name="Kyndt J.A."/>
        </authorList>
    </citation>
    <scope>NUCLEOTIDE SEQUENCE</scope>
    <source>
        <strain evidence="2">DSM 9987</strain>
    </source>
</reference>
<gene>
    <name evidence="2" type="ORF">PQJ73_16910</name>
</gene>